<dbReference type="Proteomes" id="UP000285023">
    <property type="component" value="Unassembled WGS sequence"/>
</dbReference>
<comment type="caution">
    <text evidence="1">The sequence shown here is derived from an EMBL/GenBank/DDBJ whole genome shotgun (WGS) entry which is preliminary data.</text>
</comment>
<sequence length="78" mass="8762">MWILTIASPFARKVASPNDGPGGKYDMESNQRFYMRRAAEERTAAIRAITPQAREWHHKLAQDFARRAAENGAVAMTA</sequence>
<keyword evidence="2" id="KW-1185">Reference proteome</keyword>
<reference evidence="1 2" key="1">
    <citation type="submission" date="2018-09" db="EMBL/GenBank/DDBJ databases">
        <title>Sphingomonas sp. DAC4.</title>
        <authorList>
            <person name="Seo T."/>
        </authorList>
    </citation>
    <scope>NUCLEOTIDE SEQUENCE [LARGE SCALE GENOMIC DNA]</scope>
    <source>
        <strain evidence="1 2">DAC4</strain>
    </source>
</reference>
<dbReference type="EMBL" id="QXTF01000002">
    <property type="protein sequence ID" value="RIX29343.1"/>
    <property type="molecule type" value="Genomic_DNA"/>
</dbReference>
<dbReference type="AlphaFoldDB" id="A0A418Q0H6"/>
<evidence type="ECO:0000313" key="2">
    <source>
        <dbReference type="Proteomes" id="UP000285023"/>
    </source>
</evidence>
<organism evidence="1 2">
    <name type="scientific">Sphingomonas edaphi</name>
    <dbReference type="NCBI Taxonomy" id="2315689"/>
    <lineage>
        <taxon>Bacteria</taxon>
        <taxon>Pseudomonadati</taxon>
        <taxon>Pseudomonadota</taxon>
        <taxon>Alphaproteobacteria</taxon>
        <taxon>Sphingomonadales</taxon>
        <taxon>Sphingomonadaceae</taxon>
        <taxon>Sphingomonas</taxon>
    </lineage>
</organism>
<accession>A0A418Q0H6</accession>
<gene>
    <name evidence="1" type="ORF">D3M59_08600</name>
</gene>
<name>A0A418Q0H6_9SPHN</name>
<protein>
    <submittedName>
        <fullName evidence="1">Uncharacterized protein</fullName>
    </submittedName>
</protein>
<proteinExistence type="predicted"/>
<evidence type="ECO:0000313" key="1">
    <source>
        <dbReference type="EMBL" id="RIX29343.1"/>
    </source>
</evidence>